<evidence type="ECO:0000256" key="3">
    <source>
        <dbReference type="RuleBase" id="RU004178"/>
    </source>
</evidence>
<comment type="function">
    <text evidence="2">Adds a myristoyl group to the N-terminal glycine residue of certain cellular proteins.</text>
</comment>
<dbReference type="PANTHER" id="PTHR11377">
    <property type="entry name" value="N-MYRISTOYL TRANSFERASE"/>
    <property type="match status" value="1"/>
</dbReference>
<accession>A0A5J5DE76</accession>
<organism evidence="5 6">
    <name type="scientific">Etheostoma spectabile</name>
    <name type="common">orangethroat darter</name>
    <dbReference type="NCBI Taxonomy" id="54343"/>
    <lineage>
        <taxon>Eukaryota</taxon>
        <taxon>Metazoa</taxon>
        <taxon>Chordata</taxon>
        <taxon>Craniata</taxon>
        <taxon>Vertebrata</taxon>
        <taxon>Euteleostomi</taxon>
        <taxon>Actinopterygii</taxon>
        <taxon>Neopterygii</taxon>
        <taxon>Teleostei</taxon>
        <taxon>Neoteleostei</taxon>
        <taxon>Acanthomorphata</taxon>
        <taxon>Eupercaria</taxon>
        <taxon>Perciformes</taxon>
        <taxon>Percoidei</taxon>
        <taxon>Percidae</taxon>
        <taxon>Etheostomatinae</taxon>
        <taxon>Etheostoma</taxon>
    </lineage>
</organism>
<dbReference type="GO" id="GO:0005737">
    <property type="term" value="C:cytoplasm"/>
    <property type="evidence" value="ECO:0007669"/>
    <property type="project" value="TreeGrafter"/>
</dbReference>
<keyword evidence="2" id="KW-0012">Acyltransferase</keyword>
<dbReference type="InterPro" id="IPR022677">
    <property type="entry name" value="NMT_C"/>
</dbReference>
<dbReference type="PROSITE" id="PS00976">
    <property type="entry name" value="NMT_2"/>
    <property type="match status" value="1"/>
</dbReference>
<feature type="domain" description="Glycylpeptide N-tetradecanoyltransferase C-terminal" evidence="4">
    <location>
        <begin position="3"/>
        <end position="126"/>
    </location>
</feature>
<comment type="caution">
    <text evidence="5">The sequence shown here is derived from an EMBL/GenBank/DDBJ whole genome shotgun (WGS) entry which is preliminary data.</text>
</comment>
<comment type="catalytic activity">
    <reaction evidence="1 2">
        <text>N-terminal glycyl-[protein] + tetradecanoyl-CoA = N-tetradecanoylglycyl-[protein] + CoA + H(+)</text>
        <dbReference type="Rhea" id="RHEA:15521"/>
        <dbReference type="Rhea" id="RHEA-COMP:12666"/>
        <dbReference type="Rhea" id="RHEA-COMP:12667"/>
        <dbReference type="ChEBI" id="CHEBI:15378"/>
        <dbReference type="ChEBI" id="CHEBI:57287"/>
        <dbReference type="ChEBI" id="CHEBI:57385"/>
        <dbReference type="ChEBI" id="CHEBI:64723"/>
        <dbReference type="ChEBI" id="CHEBI:133050"/>
        <dbReference type="EC" id="2.3.1.97"/>
    </reaction>
</comment>
<sequence>MGEEEVAHWFFPQDNIVDTFVVEGAGGVLTDFVSFYTLPSTVMHHPLHTSLKAAYSFYNVHTQTPLLDLMNDALILAKLKGFDVFNALDLMENKVFLEKLKFGIGDGNLQYYLYNWKCPAMDPDKVGLVLQVSNYFFHLERLQSAGRGRSRNHLRFTLKFSFLTLLLTNFLLLLFHVNGVFSVSEHLVIFGGTPPESQSEDTFQPQQLRHTLAQTRHLAGRHTSGCAQRYQVIRHVFRLDRLAHKQQSELIPLQSFGDLVDANGQLSPSCHICPAVFGRILLLSILAPLNN</sequence>
<dbReference type="EC" id="2.3.1.97" evidence="2"/>
<dbReference type="GO" id="GO:0004379">
    <property type="term" value="F:glycylpeptide N-tetradecanoyltransferase activity"/>
    <property type="evidence" value="ECO:0007669"/>
    <property type="project" value="UniProtKB-EC"/>
</dbReference>
<proteinExistence type="inferred from homology"/>
<dbReference type="Pfam" id="PF02799">
    <property type="entry name" value="NMT_C"/>
    <property type="match status" value="1"/>
</dbReference>
<name>A0A5J5DE76_9PERO</name>
<dbReference type="Proteomes" id="UP000327493">
    <property type="component" value="Chromosome 6"/>
</dbReference>
<gene>
    <name evidence="5" type="ORF">FQN60_016980</name>
</gene>
<evidence type="ECO:0000256" key="1">
    <source>
        <dbReference type="ARBA" id="ARBA00048276"/>
    </source>
</evidence>
<dbReference type="InterPro" id="IPR000903">
    <property type="entry name" value="NMT"/>
</dbReference>
<reference evidence="5 6" key="1">
    <citation type="submission" date="2019-08" db="EMBL/GenBank/DDBJ databases">
        <title>A chromosome-level genome assembly, high-density linkage maps, and genome scans reveal the genomic architecture of hybrid incompatibilities underlying speciation via character displacement in darters (Percidae: Etheostominae).</title>
        <authorList>
            <person name="Moran R.L."/>
            <person name="Catchen J.M."/>
            <person name="Fuller R.C."/>
        </authorList>
    </citation>
    <scope>NUCLEOTIDE SEQUENCE [LARGE SCALE GENOMIC DNA]</scope>
    <source>
        <strain evidence="5">EspeVRDwgs_2016</strain>
        <tissue evidence="5">Muscle</tissue>
    </source>
</reference>
<dbReference type="AlphaFoldDB" id="A0A5J5DE76"/>
<dbReference type="InterPro" id="IPR022678">
    <property type="entry name" value="NMT_CS"/>
</dbReference>
<dbReference type="Gene3D" id="3.40.630.170">
    <property type="match status" value="1"/>
</dbReference>
<evidence type="ECO:0000259" key="4">
    <source>
        <dbReference type="Pfam" id="PF02799"/>
    </source>
</evidence>
<evidence type="ECO:0000313" key="5">
    <source>
        <dbReference type="EMBL" id="KAA8591606.1"/>
    </source>
</evidence>
<protein>
    <recommendedName>
        <fullName evidence="2">Glycylpeptide N-tetradecanoyltransferase</fullName>
        <ecNumber evidence="2">2.3.1.97</ecNumber>
    </recommendedName>
</protein>
<keyword evidence="6" id="KW-1185">Reference proteome</keyword>
<keyword evidence="2" id="KW-0808">Transferase</keyword>
<comment type="similarity">
    <text evidence="3">Belongs to the NMT family.</text>
</comment>
<dbReference type="PANTHER" id="PTHR11377:SF14">
    <property type="entry name" value="GLYCYLPEPTIDE N-TETRADECANOYLTRANSFERASE 2"/>
    <property type="match status" value="1"/>
</dbReference>
<evidence type="ECO:0000256" key="2">
    <source>
        <dbReference type="RuleBase" id="RU000586"/>
    </source>
</evidence>
<dbReference type="EMBL" id="VOFY01000006">
    <property type="protein sequence ID" value="KAA8591606.1"/>
    <property type="molecule type" value="Genomic_DNA"/>
</dbReference>
<dbReference type="SUPFAM" id="SSF55729">
    <property type="entry name" value="Acyl-CoA N-acyltransferases (Nat)"/>
    <property type="match status" value="1"/>
</dbReference>
<evidence type="ECO:0000313" key="6">
    <source>
        <dbReference type="Proteomes" id="UP000327493"/>
    </source>
</evidence>
<dbReference type="InterPro" id="IPR016181">
    <property type="entry name" value="Acyl_CoA_acyltransferase"/>
</dbReference>
<feature type="non-terminal residue" evidence="5">
    <location>
        <position position="291"/>
    </location>
</feature>